<evidence type="ECO:0000313" key="1">
    <source>
        <dbReference type="EMBL" id="GCE30944.1"/>
    </source>
</evidence>
<proteinExistence type="predicted"/>
<dbReference type="EMBL" id="BIFT01000002">
    <property type="protein sequence ID" value="GCE30944.1"/>
    <property type="molecule type" value="Genomic_DNA"/>
</dbReference>
<keyword evidence="2" id="KW-1185">Reference proteome</keyword>
<evidence type="ECO:0000313" key="2">
    <source>
        <dbReference type="Proteomes" id="UP000287171"/>
    </source>
</evidence>
<name>A0A402BHQ5_9CHLR</name>
<gene>
    <name evidence="1" type="ORF">KDA_64280</name>
</gene>
<accession>A0A402BHQ5</accession>
<dbReference type="Proteomes" id="UP000287171">
    <property type="component" value="Unassembled WGS sequence"/>
</dbReference>
<reference evidence="2" key="1">
    <citation type="submission" date="2018-12" db="EMBL/GenBank/DDBJ databases">
        <title>Tengunoibacter tsumagoiensis gen. nov., sp. nov., Dictyobacter kobayashii sp. nov., D. alpinus sp. nov., and D. joshuensis sp. nov. and description of Dictyobacteraceae fam. nov. within the order Ktedonobacterales isolated from Tengu-no-mugimeshi.</title>
        <authorList>
            <person name="Wang C.M."/>
            <person name="Zheng Y."/>
            <person name="Sakai Y."/>
            <person name="Toyoda A."/>
            <person name="Minakuchi Y."/>
            <person name="Abe K."/>
            <person name="Yokota A."/>
            <person name="Yabe S."/>
        </authorList>
    </citation>
    <scope>NUCLEOTIDE SEQUENCE [LARGE SCALE GENOMIC DNA]</scope>
    <source>
        <strain evidence="2">Uno16</strain>
    </source>
</reference>
<dbReference type="AlphaFoldDB" id="A0A402BHQ5"/>
<organism evidence="1 2">
    <name type="scientific">Dictyobacter alpinus</name>
    <dbReference type="NCBI Taxonomy" id="2014873"/>
    <lineage>
        <taxon>Bacteria</taxon>
        <taxon>Bacillati</taxon>
        <taxon>Chloroflexota</taxon>
        <taxon>Ktedonobacteria</taxon>
        <taxon>Ktedonobacterales</taxon>
        <taxon>Dictyobacteraceae</taxon>
        <taxon>Dictyobacter</taxon>
    </lineage>
</organism>
<comment type="caution">
    <text evidence="1">The sequence shown here is derived from an EMBL/GenBank/DDBJ whole genome shotgun (WGS) entry which is preliminary data.</text>
</comment>
<sequence length="54" mass="6624">MTGRENNSRIIIPIFLCFYNTFIWNDFLLQLPTYYFYNSSIIAYFQLKNPLYEI</sequence>
<protein>
    <submittedName>
        <fullName evidence="1">Uncharacterized protein</fullName>
    </submittedName>
</protein>